<accession>A0A4U0HAB6</accession>
<feature type="domain" description="PKD" evidence="1">
    <location>
        <begin position="66"/>
        <end position="112"/>
    </location>
</feature>
<dbReference type="InterPro" id="IPR013783">
    <property type="entry name" value="Ig-like_fold"/>
</dbReference>
<evidence type="ECO:0000313" key="3">
    <source>
        <dbReference type="Proteomes" id="UP000309872"/>
    </source>
</evidence>
<dbReference type="AlphaFoldDB" id="A0A4U0HAB6"/>
<keyword evidence="3" id="KW-1185">Reference proteome</keyword>
<gene>
    <name evidence="2" type="ORF">FAZ19_03500</name>
</gene>
<evidence type="ECO:0000313" key="2">
    <source>
        <dbReference type="EMBL" id="TJY68334.1"/>
    </source>
</evidence>
<dbReference type="PROSITE" id="PS50093">
    <property type="entry name" value="PKD"/>
    <property type="match status" value="1"/>
</dbReference>
<dbReference type="InterPro" id="IPR000601">
    <property type="entry name" value="PKD_dom"/>
</dbReference>
<dbReference type="InterPro" id="IPR035986">
    <property type="entry name" value="PKD_dom_sf"/>
</dbReference>
<dbReference type="CDD" id="cd00146">
    <property type="entry name" value="PKD"/>
    <property type="match status" value="1"/>
</dbReference>
<dbReference type="Pfam" id="PF18911">
    <property type="entry name" value="PKD_4"/>
    <property type="match status" value="1"/>
</dbReference>
<dbReference type="InterPro" id="IPR008979">
    <property type="entry name" value="Galactose-bd-like_sf"/>
</dbReference>
<dbReference type="RefSeq" id="WP_136819198.1">
    <property type="nucleotide sequence ID" value="NZ_BMJX01000001.1"/>
</dbReference>
<organism evidence="2 3">
    <name type="scientific">Sphingobacterium alkalisoli</name>
    <dbReference type="NCBI Taxonomy" id="1874115"/>
    <lineage>
        <taxon>Bacteria</taxon>
        <taxon>Pseudomonadati</taxon>
        <taxon>Bacteroidota</taxon>
        <taxon>Sphingobacteriia</taxon>
        <taxon>Sphingobacteriales</taxon>
        <taxon>Sphingobacteriaceae</taxon>
        <taxon>Sphingobacterium</taxon>
    </lineage>
</organism>
<dbReference type="Gene3D" id="2.60.120.260">
    <property type="entry name" value="Galactose-binding domain-like"/>
    <property type="match status" value="1"/>
</dbReference>
<dbReference type="SUPFAM" id="SSF49785">
    <property type="entry name" value="Galactose-binding domain-like"/>
    <property type="match status" value="1"/>
</dbReference>
<dbReference type="PROSITE" id="PS51257">
    <property type="entry name" value="PROKAR_LIPOPROTEIN"/>
    <property type="match status" value="1"/>
</dbReference>
<dbReference type="InterPro" id="IPR022409">
    <property type="entry name" value="PKD/Chitinase_dom"/>
</dbReference>
<reference evidence="2 3" key="1">
    <citation type="submission" date="2019-04" db="EMBL/GenBank/DDBJ databases">
        <title>Sphingobacterium olei sp. nov., isolated from oil-contaminated soil.</title>
        <authorList>
            <person name="Liu B."/>
        </authorList>
    </citation>
    <scope>NUCLEOTIDE SEQUENCE [LARGE SCALE GENOMIC DNA]</scope>
    <source>
        <strain evidence="2 3">Y3L14</strain>
    </source>
</reference>
<dbReference type="EMBL" id="SUKA01000001">
    <property type="protein sequence ID" value="TJY68334.1"/>
    <property type="molecule type" value="Genomic_DNA"/>
</dbReference>
<proteinExistence type="predicted"/>
<sequence length="354" mass="39874">MTRKYLYVMLSLVIGFTSCSKEESLIVDEEGLLPKPTSSFTYTIPDPKDPFTVKFNNSSTNFVDSRWSFADDSTSSETSPTHTFLNTGVYDVKLVSLNEEGYWAQREETVSILPMDLVELIATPSGGSLRMSYETDMTIDKTTWFTKLGSADYQQESDAAEMILNIPPGEFVNSYVELMTPKGSKTRIDMLLMASGIVKDLTTVENDFSVSHENDGGKEAGEGSLKLIDNNINSKFLLFRIDQIGGPFHWQFEYFQRQIINAYTMTTGNDALGRDPKNWDMLASNDGENWVTLDSKDDYIFPTTGGPDNNGRKATYTFTFDNATPYHYYRLQVRAVGSGTLFQMGEFRMLQLPL</sequence>
<evidence type="ECO:0000259" key="1">
    <source>
        <dbReference type="PROSITE" id="PS50093"/>
    </source>
</evidence>
<protein>
    <recommendedName>
        <fullName evidence="1">PKD domain-containing protein</fullName>
    </recommendedName>
</protein>
<comment type="caution">
    <text evidence="2">The sequence shown here is derived from an EMBL/GenBank/DDBJ whole genome shotgun (WGS) entry which is preliminary data.</text>
</comment>
<dbReference type="Proteomes" id="UP000309872">
    <property type="component" value="Unassembled WGS sequence"/>
</dbReference>
<name>A0A4U0HAB6_9SPHI</name>
<dbReference type="SUPFAM" id="SSF49299">
    <property type="entry name" value="PKD domain"/>
    <property type="match status" value="1"/>
</dbReference>
<dbReference type="Gene3D" id="2.60.40.10">
    <property type="entry name" value="Immunoglobulins"/>
    <property type="match status" value="1"/>
</dbReference>
<dbReference type="OrthoDB" id="792783at2"/>
<dbReference type="SMART" id="SM00089">
    <property type="entry name" value="PKD"/>
    <property type="match status" value="1"/>
</dbReference>